<name>A0A183GJS7_HELPZ</name>
<protein>
    <submittedName>
        <fullName evidence="2 4">Uncharacterized protein</fullName>
    </submittedName>
</protein>
<evidence type="ECO:0000313" key="3">
    <source>
        <dbReference type="Proteomes" id="UP000050761"/>
    </source>
</evidence>
<proteinExistence type="predicted"/>
<sequence length="92" mass="10123">MDRRRRRRSKAKPIADSGGDGRGRPRTWGRRVDSVVHSTAPGDCTYEDYLSEGRGTRPLRPWLVPEPSEARGSAGWCVDPVGQGVDYGGGIR</sequence>
<organism evidence="3 4">
    <name type="scientific">Heligmosomoides polygyrus</name>
    <name type="common">Parasitic roundworm</name>
    <dbReference type="NCBI Taxonomy" id="6339"/>
    <lineage>
        <taxon>Eukaryota</taxon>
        <taxon>Metazoa</taxon>
        <taxon>Ecdysozoa</taxon>
        <taxon>Nematoda</taxon>
        <taxon>Chromadorea</taxon>
        <taxon>Rhabditida</taxon>
        <taxon>Rhabditina</taxon>
        <taxon>Rhabditomorpha</taxon>
        <taxon>Strongyloidea</taxon>
        <taxon>Heligmosomidae</taxon>
        <taxon>Heligmosomoides</taxon>
    </lineage>
</organism>
<keyword evidence="3" id="KW-1185">Reference proteome</keyword>
<reference evidence="4" key="2">
    <citation type="submission" date="2019-09" db="UniProtKB">
        <authorList>
            <consortium name="WormBaseParasite"/>
        </authorList>
    </citation>
    <scope>IDENTIFICATION</scope>
</reference>
<dbReference type="Proteomes" id="UP000050761">
    <property type="component" value="Unassembled WGS sequence"/>
</dbReference>
<reference evidence="2 3" key="1">
    <citation type="submission" date="2018-11" db="EMBL/GenBank/DDBJ databases">
        <authorList>
            <consortium name="Pathogen Informatics"/>
        </authorList>
    </citation>
    <scope>NUCLEOTIDE SEQUENCE [LARGE SCALE GENOMIC DNA]</scope>
</reference>
<accession>A0A3P8CX14</accession>
<dbReference type="AlphaFoldDB" id="A0A183GJS7"/>
<gene>
    <name evidence="2" type="ORF">HPBE_LOCUS22935</name>
</gene>
<evidence type="ECO:0000256" key="1">
    <source>
        <dbReference type="SAM" id="MobiDB-lite"/>
    </source>
</evidence>
<accession>A0A183GJS7</accession>
<evidence type="ECO:0000313" key="4">
    <source>
        <dbReference type="WBParaSite" id="HPBE_0002293601-mRNA-1"/>
    </source>
</evidence>
<feature type="region of interest" description="Disordered" evidence="1">
    <location>
        <begin position="1"/>
        <end position="35"/>
    </location>
</feature>
<feature type="compositionally biased region" description="Basic residues" evidence="1">
    <location>
        <begin position="1"/>
        <end position="11"/>
    </location>
</feature>
<evidence type="ECO:0000313" key="2">
    <source>
        <dbReference type="EMBL" id="VDP35510.1"/>
    </source>
</evidence>
<dbReference type="WBParaSite" id="HPBE_0002293601-mRNA-1">
    <property type="protein sequence ID" value="HPBE_0002293601-mRNA-1"/>
    <property type="gene ID" value="HPBE_0002293601"/>
</dbReference>
<dbReference type="EMBL" id="UZAH01034508">
    <property type="protein sequence ID" value="VDP35510.1"/>
    <property type="molecule type" value="Genomic_DNA"/>
</dbReference>